<evidence type="ECO:0000256" key="7">
    <source>
        <dbReference type="ARBA" id="ARBA00022490"/>
    </source>
</evidence>
<keyword evidence="17 18" id="KW-0132">Cell division</keyword>
<keyword evidence="17 18" id="KW-0131">Cell cycle</keyword>
<evidence type="ECO:0000256" key="18">
    <source>
        <dbReference type="RuleBase" id="RU003664"/>
    </source>
</evidence>
<dbReference type="SUPFAM" id="SSF53623">
    <property type="entry name" value="MurD-like peptide ligases, catalytic domain"/>
    <property type="match status" value="1"/>
</dbReference>
<proteinExistence type="inferred from homology"/>
<evidence type="ECO:0000256" key="15">
    <source>
        <dbReference type="ARBA" id="ARBA00032324"/>
    </source>
</evidence>
<dbReference type="HAMAP" id="MF_00639">
    <property type="entry name" value="MurD"/>
    <property type="match status" value="1"/>
</dbReference>
<name>A0ABS4G9U6_9FIRM</name>
<evidence type="ECO:0000256" key="11">
    <source>
        <dbReference type="ARBA" id="ARBA00022960"/>
    </source>
</evidence>
<evidence type="ECO:0000256" key="5">
    <source>
        <dbReference type="ARBA" id="ARBA00012212"/>
    </source>
</evidence>
<dbReference type="Gene3D" id="3.40.1190.10">
    <property type="entry name" value="Mur-like, catalytic domain"/>
    <property type="match status" value="1"/>
</dbReference>
<dbReference type="RefSeq" id="WP_209509967.1">
    <property type="nucleotide sequence ID" value="NZ_JAGGKS010000001.1"/>
</dbReference>
<evidence type="ECO:0000259" key="20">
    <source>
        <dbReference type="Pfam" id="PF08245"/>
    </source>
</evidence>
<comment type="function">
    <text evidence="1 17 18">Cell wall formation. Catalyzes the addition of glutamate to the nucleotide precursor UDP-N-acetylmuramoyl-L-alanine (UMA).</text>
</comment>
<protein>
    <recommendedName>
        <fullName evidence="6 17">UDP-N-acetylmuramoylalanine--D-glutamate ligase</fullName>
        <ecNumber evidence="5 17">6.3.2.9</ecNumber>
    </recommendedName>
    <alternativeName>
        <fullName evidence="15 17">D-glutamic acid-adding enzyme</fullName>
    </alternativeName>
    <alternativeName>
        <fullName evidence="14 17">UDP-N-acetylmuramoyl-L-alanyl-D-glutamate synthetase</fullName>
    </alternativeName>
</protein>
<evidence type="ECO:0000256" key="8">
    <source>
        <dbReference type="ARBA" id="ARBA00022598"/>
    </source>
</evidence>
<sequence>MCIENKKILVIGLGVSGVACVKGLNALNAQILVYDESPKEKLTERLNELEGIDAKYYFANDDLNIGDVELAIKSPGIKYDMPLIQKLNKKNIKVISDIEASYMINKSTIVSITGTNGKTTTTTLIGEIIKESGKKYKLTGNIGYGMFYDTLNAGSDEILVAETSSFQLAGTYNFKPHISVLTNISPDHLDFHNTIENYIETKFNNVRNQDENDYAILNYEDETIRNYSKNIKAKIIFFSAERTLENGIFVKDGKMIYKNENATSFIVDISDIFIPGKHNVENALAAAGASIALGIKPETIALVLKEFKGVEHRLEFSGEYNEVKFYNDSKGTNPDASIKAVQGIEKPIILIAGGYDKKSKYDEFIDSFDNKVKALVLLGQTADEIEKCARKHGFDNIHRVCNMDEAVKKCFELSCKGDNVVLSPACASWGMYPNYEVRGKDFKERVKYYGECTKS</sequence>
<gene>
    <name evidence="17" type="primary">murD</name>
    <name evidence="21" type="ORF">J2Z76_000033</name>
</gene>
<dbReference type="Proteomes" id="UP001519342">
    <property type="component" value="Unassembled WGS sequence"/>
</dbReference>
<evidence type="ECO:0000256" key="17">
    <source>
        <dbReference type="HAMAP-Rule" id="MF_00639"/>
    </source>
</evidence>
<dbReference type="InterPro" id="IPR013221">
    <property type="entry name" value="Mur_ligase_cen"/>
</dbReference>
<keyword evidence="12 17" id="KW-0573">Peptidoglycan synthesis</keyword>
<evidence type="ECO:0000313" key="22">
    <source>
        <dbReference type="Proteomes" id="UP001519342"/>
    </source>
</evidence>
<evidence type="ECO:0000256" key="6">
    <source>
        <dbReference type="ARBA" id="ARBA00015655"/>
    </source>
</evidence>
<dbReference type="Gene3D" id="3.90.190.20">
    <property type="entry name" value="Mur ligase, C-terminal domain"/>
    <property type="match status" value="1"/>
</dbReference>
<evidence type="ECO:0000313" key="21">
    <source>
        <dbReference type="EMBL" id="MBP1924180.1"/>
    </source>
</evidence>
<dbReference type="InterPro" id="IPR036615">
    <property type="entry name" value="Mur_ligase_C_dom_sf"/>
</dbReference>
<dbReference type="GO" id="GO:0008764">
    <property type="term" value="F:UDP-N-acetylmuramoylalanine-D-glutamate ligase activity"/>
    <property type="evidence" value="ECO:0007669"/>
    <property type="project" value="UniProtKB-EC"/>
</dbReference>
<evidence type="ECO:0000256" key="16">
    <source>
        <dbReference type="ARBA" id="ARBA00047632"/>
    </source>
</evidence>
<keyword evidence="11 17" id="KW-0133">Cell shape</keyword>
<evidence type="ECO:0000256" key="9">
    <source>
        <dbReference type="ARBA" id="ARBA00022741"/>
    </source>
</evidence>
<comment type="pathway">
    <text evidence="3 17 18">Cell wall biogenesis; peptidoglycan biosynthesis.</text>
</comment>
<keyword evidence="10 17" id="KW-0067">ATP-binding</keyword>
<keyword evidence="8 17" id="KW-0436">Ligase</keyword>
<evidence type="ECO:0000256" key="13">
    <source>
        <dbReference type="ARBA" id="ARBA00023316"/>
    </source>
</evidence>
<comment type="similarity">
    <text evidence="4 17">Belongs to the MurCDEF family.</text>
</comment>
<dbReference type="InterPro" id="IPR005762">
    <property type="entry name" value="MurD"/>
</dbReference>
<comment type="subcellular location">
    <subcellularLocation>
        <location evidence="2 17 18">Cytoplasm</location>
    </subcellularLocation>
</comment>
<evidence type="ECO:0000256" key="12">
    <source>
        <dbReference type="ARBA" id="ARBA00022984"/>
    </source>
</evidence>
<dbReference type="SUPFAM" id="SSF51984">
    <property type="entry name" value="MurCD N-terminal domain"/>
    <property type="match status" value="1"/>
</dbReference>
<comment type="caution">
    <text evidence="21">The sequence shown here is derived from an EMBL/GenBank/DDBJ whole genome shotgun (WGS) entry which is preliminary data.</text>
</comment>
<dbReference type="PROSITE" id="PS51257">
    <property type="entry name" value="PROKAR_LIPOPROTEIN"/>
    <property type="match status" value="1"/>
</dbReference>
<keyword evidence="13 17" id="KW-0961">Cell wall biogenesis/degradation</keyword>
<keyword evidence="7 17" id="KW-0963">Cytoplasm</keyword>
<evidence type="ECO:0000256" key="14">
    <source>
        <dbReference type="ARBA" id="ARBA00030398"/>
    </source>
</evidence>
<feature type="domain" description="Mur ligase central" evidence="20">
    <location>
        <begin position="112"/>
        <end position="289"/>
    </location>
</feature>
<evidence type="ECO:0000256" key="3">
    <source>
        <dbReference type="ARBA" id="ARBA00004752"/>
    </source>
</evidence>
<keyword evidence="22" id="KW-1185">Reference proteome</keyword>
<keyword evidence="9 17" id="KW-0547">Nucleotide-binding</keyword>
<dbReference type="EMBL" id="JAGGKS010000001">
    <property type="protein sequence ID" value="MBP1924180.1"/>
    <property type="molecule type" value="Genomic_DNA"/>
</dbReference>
<feature type="domain" description="Mur ligase C-terminal" evidence="19">
    <location>
        <begin position="312"/>
        <end position="426"/>
    </location>
</feature>
<evidence type="ECO:0000256" key="2">
    <source>
        <dbReference type="ARBA" id="ARBA00004496"/>
    </source>
</evidence>
<evidence type="ECO:0000256" key="10">
    <source>
        <dbReference type="ARBA" id="ARBA00022840"/>
    </source>
</evidence>
<comment type="catalytic activity">
    <reaction evidence="16 17 18">
        <text>UDP-N-acetyl-alpha-D-muramoyl-L-alanine + D-glutamate + ATP = UDP-N-acetyl-alpha-D-muramoyl-L-alanyl-D-glutamate + ADP + phosphate + H(+)</text>
        <dbReference type="Rhea" id="RHEA:16429"/>
        <dbReference type="ChEBI" id="CHEBI:15378"/>
        <dbReference type="ChEBI" id="CHEBI:29986"/>
        <dbReference type="ChEBI" id="CHEBI:30616"/>
        <dbReference type="ChEBI" id="CHEBI:43474"/>
        <dbReference type="ChEBI" id="CHEBI:83898"/>
        <dbReference type="ChEBI" id="CHEBI:83900"/>
        <dbReference type="ChEBI" id="CHEBI:456216"/>
        <dbReference type="EC" id="6.3.2.9"/>
    </reaction>
</comment>
<feature type="binding site" evidence="17">
    <location>
        <begin position="114"/>
        <end position="120"/>
    </location>
    <ligand>
        <name>ATP</name>
        <dbReference type="ChEBI" id="CHEBI:30616"/>
    </ligand>
</feature>
<dbReference type="PANTHER" id="PTHR43692">
    <property type="entry name" value="UDP-N-ACETYLMURAMOYLALANINE--D-GLUTAMATE LIGASE"/>
    <property type="match status" value="1"/>
</dbReference>
<dbReference type="EC" id="6.3.2.9" evidence="5 17"/>
<dbReference type="NCBIfam" id="TIGR01087">
    <property type="entry name" value="murD"/>
    <property type="match status" value="1"/>
</dbReference>
<dbReference type="PANTHER" id="PTHR43692:SF1">
    <property type="entry name" value="UDP-N-ACETYLMURAMOYLALANINE--D-GLUTAMATE LIGASE"/>
    <property type="match status" value="1"/>
</dbReference>
<dbReference type="InterPro" id="IPR036565">
    <property type="entry name" value="Mur-like_cat_sf"/>
</dbReference>
<dbReference type="Gene3D" id="3.40.50.720">
    <property type="entry name" value="NAD(P)-binding Rossmann-like Domain"/>
    <property type="match status" value="1"/>
</dbReference>
<evidence type="ECO:0000259" key="19">
    <source>
        <dbReference type="Pfam" id="PF02875"/>
    </source>
</evidence>
<accession>A0ABS4G9U6</accession>
<dbReference type="SUPFAM" id="SSF53244">
    <property type="entry name" value="MurD-like peptide ligases, peptide-binding domain"/>
    <property type="match status" value="1"/>
</dbReference>
<dbReference type="Pfam" id="PF08245">
    <property type="entry name" value="Mur_ligase_M"/>
    <property type="match status" value="1"/>
</dbReference>
<organism evidence="21 22">
    <name type="scientific">Sedimentibacter acidaminivorans</name>
    <dbReference type="NCBI Taxonomy" id="913099"/>
    <lineage>
        <taxon>Bacteria</taxon>
        <taxon>Bacillati</taxon>
        <taxon>Bacillota</taxon>
        <taxon>Tissierellia</taxon>
        <taxon>Sedimentibacter</taxon>
    </lineage>
</organism>
<reference evidence="21 22" key="1">
    <citation type="submission" date="2021-03" db="EMBL/GenBank/DDBJ databases">
        <title>Genomic Encyclopedia of Type Strains, Phase IV (KMG-IV): sequencing the most valuable type-strain genomes for metagenomic binning, comparative biology and taxonomic classification.</title>
        <authorList>
            <person name="Goeker M."/>
        </authorList>
    </citation>
    <scope>NUCLEOTIDE SEQUENCE [LARGE SCALE GENOMIC DNA]</scope>
    <source>
        <strain evidence="21 22">DSM 24004</strain>
    </source>
</reference>
<dbReference type="Pfam" id="PF02875">
    <property type="entry name" value="Mur_ligase_C"/>
    <property type="match status" value="1"/>
</dbReference>
<dbReference type="InterPro" id="IPR004101">
    <property type="entry name" value="Mur_ligase_C"/>
</dbReference>
<evidence type="ECO:0000256" key="4">
    <source>
        <dbReference type="ARBA" id="ARBA00010416"/>
    </source>
</evidence>
<dbReference type="Pfam" id="PF21799">
    <property type="entry name" value="MurD-like_N"/>
    <property type="match status" value="1"/>
</dbReference>
<evidence type="ECO:0000256" key="1">
    <source>
        <dbReference type="ARBA" id="ARBA00002734"/>
    </source>
</evidence>